<accession>A0A8T8WH78</accession>
<dbReference type="Proteomes" id="UP000826254">
    <property type="component" value="Plasmid unnamed1"/>
</dbReference>
<keyword evidence="1" id="KW-0812">Transmembrane</keyword>
<keyword evidence="1" id="KW-1133">Transmembrane helix</keyword>
<feature type="transmembrane region" description="Helical" evidence="1">
    <location>
        <begin position="6"/>
        <end position="25"/>
    </location>
</feature>
<evidence type="ECO:0000313" key="2">
    <source>
        <dbReference type="EMBL" id="QZP39199.1"/>
    </source>
</evidence>
<dbReference type="GeneID" id="67179713"/>
<evidence type="ECO:0000313" key="3">
    <source>
        <dbReference type="Proteomes" id="UP000826254"/>
    </source>
</evidence>
<keyword evidence="2" id="KW-0614">Plasmid</keyword>
<name>A0A8T8WH78_9EURY</name>
<keyword evidence="1" id="KW-0472">Membrane</keyword>
<gene>
    <name evidence="2" type="ORF">K6T50_16185</name>
</gene>
<sequence>MPVTPLGVATGILITAAGGAIVELVRRRFNRQQDAEEWYRGALGLISRTERIGRLTTEYQEQTNTETLRSELDPLSEDLREHAADAPSSIPQEARDRLKYLSDITTGLIIISEKGEEMTATEMLSNLQGFVQKRAEDIDGELADVEQVNEVISPIDKDAIADDLPAEDVDFDEDELEHLLEQVSDETLQTQQIQSIDEVLNFPFAEANELFENMAIVDETMDDAMREYVRLWLIEVTEEIYREMEARRDRI</sequence>
<geneLocation type="plasmid" evidence="2 3">
    <name>unnamed1</name>
</geneLocation>
<protein>
    <submittedName>
        <fullName evidence="2">Uncharacterized protein</fullName>
    </submittedName>
</protein>
<dbReference type="EMBL" id="CP081959">
    <property type="protein sequence ID" value="QZP39199.1"/>
    <property type="molecule type" value="Genomic_DNA"/>
</dbReference>
<dbReference type="KEGG" id="hmp:K6T50_16185"/>
<keyword evidence="3" id="KW-1185">Reference proteome</keyword>
<proteinExistence type="predicted"/>
<dbReference type="RefSeq" id="WP_222608997.1">
    <property type="nucleotide sequence ID" value="NZ_CP081959.1"/>
</dbReference>
<organism evidence="2 3">
    <name type="scientific">Halobaculum magnesiiphilum</name>
    <dbReference type="NCBI Taxonomy" id="1017351"/>
    <lineage>
        <taxon>Archaea</taxon>
        <taxon>Methanobacteriati</taxon>
        <taxon>Methanobacteriota</taxon>
        <taxon>Stenosarchaea group</taxon>
        <taxon>Halobacteria</taxon>
        <taxon>Halobacteriales</taxon>
        <taxon>Haloferacaceae</taxon>
        <taxon>Halobaculum</taxon>
    </lineage>
</organism>
<dbReference type="AlphaFoldDB" id="A0A8T8WH78"/>
<evidence type="ECO:0000256" key="1">
    <source>
        <dbReference type="SAM" id="Phobius"/>
    </source>
</evidence>
<reference evidence="2 3" key="1">
    <citation type="journal article" date="2021" name="Int. J. Syst. Evol. Microbiol.">
        <title>Halobaculum halophilum sp. nov. and Halobaculum salinum sp. nov., isolated from salt lake and saline soil.</title>
        <authorList>
            <person name="Cui H.L."/>
            <person name="Shi X.W."/>
            <person name="Yin X.M."/>
            <person name="Yang X.Y."/>
            <person name="Hou J."/>
            <person name="Zhu L."/>
        </authorList>
    </citation>
    <scope>NUCLEOTIDE SEQUENCE [LARGE SCALE GENOMIC DNA]</scope>
    <source>
        <strain evidence="2 3">NBRC 109044</strain>
    </source>
</reference>